<evidence type="ECO:0000313" key="2">
    <source>
        <dbReference type="EMBL" id="KAG5531779.1"/>
    </source>
</evidence>
<organism evidence="2 3">
    <name type="scientific">Rhododendron griersonianum</name>
    <dbReference type="NCBI Taxonomy" id="479676"/>
    <lineage>
        <taxon>Eukaryota</taxon>
        <taxon>Viridiplantae</taxon>
        <taxon>Streptophyta</taxon>
        <taxon>Embryophyta</taxon>
        <taxon>Tracheophyta</taxon>
        <taxon>Spermatophyta</taxon>
        <taxon>Magnoliopsida</taxon>
        <taxon>eudicotyledons</taxon>
        <taxon>Gunneridae</taxon>
        <taxon>Pentapetalae</taxon>
        <taxon>asterids</taxon>
        <taxon>Ericales</taxon>
        <taxon>Ericaceae</taxon>
        <taxon>Ericoideae</taxon>
        <taxon>Rhodoreae</taxon>
        <taxon>Rhododendron</taxon>
    </lineage>
</organism>
<proteinExistence type="predicted"/>
<comment type="caution">
    <text evidence="2">The sequence shown here is derived from an EMBL/GenBank/DDBJ whole genome shotgun (WGS) entry which is preliminary data.</text>
</comment>
<evidence type="ECO:0000313" key="3">
    <source>
        <dbReference type="Proteomes" id="UP000823749"/>
    </source>
</evidence>
<protein>
    <submittedName>
        <fullName evidence="2">Uncharacterized protein</fullName>
    </submittedName>
</protein>
<accession>A0AAV6IX52</accession>
<name>A0AAV6IX52_9ERIC</name>
<feature type="transmembrane region" description="Helical" evidence="1">
    <location>
        <begin position="50"/>
        <end position="68"/>
    </location>
</feature>
<keyword evidence="1" id="KW-0472">Membrane</keyword>
<dbReference type="Proteomes" id="UP000823749">
    <property type="component" value="Chromosome 9"/>
</dbReference>
<keyword evidence="1" id="KW-1133">Transmembrane helix</keyword>
<keyword evidence="3" id="KW-1185">Reference proteome</keyword>
<reference evidence="2" key="1">
    <citation type="submission" date="2020-08" db="EMBL/GenBank/DDBJ databases">
        <title>Plant Genome Project.</title>
        <authorList>
            <person name="Zhang R.-G."/>
        </authorList>
    </citation>
    <scope>NUCLEOTIDE SEQUENCE</scope>
    <source>
        <strain evidence="2">WSP0</strain>
        <tissue evidence="2">Leaf</tissue>
    </source>
</reference>
<sequence length="107" mass="11644">MVEEENDALVVKLADLTEMNINLRTMNEALQAQIQAKKTREFGTSFSGKIIVVVVILFVIVYMIDFCVELGVEDAPWESSLGIGVVGIMALPLPLPLAHDAADELNG</sequence>
<gene>
    <name evidence="2" type="ORF">RHGRI_026411</name>
</gene>
<dbReference type="AlphaFoldDB" id="A0AAV6IX52"/>
<dbReference type="EMBL" id="JACTNZ010000009">
    <property type="protein sequence ID" value="KAG5531779.1"/>
    <property type="molecule type" value="Genomic_DNA"/>
</dbReference>
<evidence type="ECO:0000256" key="1">
    <source>
        <dbReference type="SAM" id="Phobius"/>
    </source>
</evidence>
<keyword evidence="1" id="KW-0812">Transmembrane</keyword>
<feature type="transmembrane region" description="Helical" evidence="1">
    <location>
        <begin position="80"/>
        <end position="98"/>
    </location>
</feature>